<dbReference type="EMBL" id="JARKIE010000115">
    <property type="protein sequence ID" value="KAJ7681694.1"/>
    <property type="molecule type" value="Genomic_DNA"/>
</dbReference>
<dbReference type="PANTHER" id="PTHR31252">
    <property type="entry name" value="DUF4419 DOMAIN-CONTAINING PROTEIN"/>
    <property type="match status" value="1"/>
</dbReference>
<dbReference type="Proteomes" id="UP001221757">
    <property type="component" value="Unassembled WGS sequence"/>
</dbReference>
<name>A0AAD7GEL6_MYCRO</name>
<organism evidence="1 2">
    <name type="scientific">Mycena rosella</name>
    <name type="common">Pink bonnet</name>
    <name type="synonym">Agaricus rosellus</name>
    <dbReference type="NCBI Taxonomy" id="1033263"/>
    <lineage>
        <taxon>Eukaryota</taxon>
        <taxon>Fungi</taxon>
        <taxon>Dikarya</taxon>
        <taxon>Basidiomycota</taxon>
        <taxon>Agaricomycotina</taxon>
        <taxon>Agaricomycetes</taxon>
        <taxon>Agaricomycetidae</taxon>
        <taxon>Agaricales</taxon>
        <taxon>Marasmiineae</taxon>
        <taxon>Mycenaceae</taxon>
        <taxon>Mycena</taxon>
    </lineage>
</organism>
<protein>
    <submittedName>
        <fullName evidence="1">Uncharacterized protein</fullName>
    </submittedName>
</protein>
<dbReference type="Pfam" id="PF14388">
    <property type="entry name" value="DUF4419"/>
    <property type="match status" value="1"/>
</dbReference>
<evidence type="ECO:0000313" key="2">
    <source>
        <dbReference type="Proteomes" id="UP001221757"/>
    </source>
</evidence>
<dbReference type="AlphaFoldDB" id="A0AAD7GEL6"/>
<evidence type="ECO:0000313" key="1">
    <source>
        <dbReference type="EMBL" id="KAJ7681694.1"/>
    </source>
</evidence>
<keyword evidence="2" id="KW-1185">Reference proteome</keyword>
<dbReference type="InterPro" id="IPR025533">
    <property type="entry name" value="DUF4419"/>
</dbReference>
<accession>A0AAD7GEL6</accession>
<proteinExistence type="predicted"/>
<comment type="caution">
    <text evidence="1">The sequence shown here is derived from an EMBL/GenBank/DDBJ whole genome shotgun (WGS) entry which is preliminary data.</text>
</comment>
<dbReference type="PANTHER" id="PTHR31252:SF11">
    <property type="entry name" value="DUF4419 DOMAIN-CONTAINING PROTEIN"/>
    <property type="match status" value="1"/>
</dbReference>
<gene>
    <name evidence="1" type="ORF">B0H17DRAFT_1075889</name>
</gene>
<sequence>MPVTIPLTDHRTTSKDCDPVTQSQILERACPDQFRQAHMILQYSIGRWSGKRLGGPQFKIIPNEHGFVTTVLSAYTGSYALVLRRDDIWLAVISQFSLYVDANPELLRDHADFVSHEPGERQPLAIVDPNSPPLSKQMGEFMQRNVLDPALREWILPNFSTSIPNDIAVVSILWMAPTVEKVFLPRTETRHRGIPRVTLEGLRKDWEVLLHKLEKLKEYGIPAIAWYHLLYPVVSQIAKSFYDRNDPEILEFWKKVVHREGFGGRSSILSGWITAFCVFSCEDKWRIPELRTTRVGTKDPATLSPDRFWTTYAPSLQETSFHMTIDGIKCPVVNIHDLPTAYAEVNVTVNRGGIVAPCVIVAGLTGVGFSSSRDPLLSLSGKNDTVRPVVAWWMFSKLAQAQPQSPEHEPDIIIPLELATVLPDSSDGLSPTLDGDLVPPSFALVGST</sequence>
<reference evidence="1" key="1">
    <citation type="submission" date="2023-03" db="EMBL/GenBank/DDBJ databases">
        <title>Massive genome expansion in bonnet fungi (Mycena s.s.) driven by repeated elements and novel gene families across ecological guilds.</title>
        <authorList>
            <consortium name="Lawrence Berkeley National Laboratory"/>
            <person name="Harder C.B."/>
            <person name="Miyauchi S."/>
            <person name="Viragh M."/>
            <person name="Kuo A."/>
            <person name="Thoen E."/>
            <person name="Andreopoulos B."/>
            <person name="Lu D."/>
            <person name="Skrede I."/>
            <person name="Drula E."/>
            <person name="Henrissat B."/>
            <person name="Morin E."/>
            <person name="Kohler A."/>
            <person name="Barry K."/>
            <person name="LaButti K."/>
            <person name="Morin E."/>
            <person name="Salamov A."/>
            <person name="Lipzen A."/>
            <person name="Mereny Z."/>
            <person name="Hegedus B."/>
            <person name="Baldrian P."/>
            <person name="Stursova M."/>
            <person name="Weitz H."/>
            <person name="Taylor A."/>
            <person name="Grigoriev I.V."/>
            <person name="Nagy L.G."/>
            <person name="Martin F."/>
            <person name="Kauserud H."/>
        </authorList>
    </citation>
    <scope>NUCLEOTIDE SEQUENCE</scope>
    <source>
        <strain evidence="1">CBHHK067</strain>
    </source>
</reference>